<comment type="caution">
    <text evidence="1">The sequence shown here is derived from an EMBL/GenBank/DDBJ whole genome shotgun (WGS) entry which is preliminary data.</text>
</comment>
<dbReference type="Gene3D" id="3.40.50.150">
    <property type="entry name" value="Vaccinia Virus protein VP39"/>
    <property type="match status" value="1"/>
</dbReference>
<gene>
    <name evidence="1" type="ORF">S12H4_54439</name>
</gene>
<dbReference type="InterPro" id="IPR029063">
    <property type="entry name" value="SAM-dependent_MTases_sf"/>
</dbReference>
<reference evidence="1" key="1">
    <citation type="journal article" date="2014" name="Front. Microbiol.">
        <title>High frequency of phylogenetically diverse reductive dehalogenase-homologous genes in deep subseafloor sedimentary metagenomes.</title>
        <authorList>
            <person name="Kawai M."/>
            <person name="Futagami T."/>
            <person name="Toyoda A."/>
            <person name="Takaki Y."/>
            <person name="Nishi S."/>
            <person name="Hori S."/>
            <person name="Arai W."/>
            <person name="Tsubouchi T."/>
            <person name="Morono Y."/>
            <person name="Uchiyama I."/>
            <person name="Ito T."/>
            <person name="Fujiyama A."/>
            <person name="Inagaki F."/>
            <person name="Takami H."/>
        </authorList>
    </citation>
    <scope>NUCLEOTIDE SEQUENCE</scope>
    <source>
        <strain evidence="1">Expedition CK06-06</strain>
    </source>
</reference>
<accession>X1V351</accession>
<evidence type="ECO:0000313" key="1">
    <source>
        <dbReference type="EMBL" id="GAJ10242.1"/>
    </source>
</evidence>
<organism evidence="1">
    <name type="scientific">marine sediment metagenome</name>
    <dbReference type="NCBI Taxonomy" id="412755"/>
    <lineage>
        <taxon>unclassified sequences</taxon>
        <taxon>metagenomes</taxon>
        <taxon>ecological metagenomes</taxon>
    </lineage>
</organism>
<sequence length="61" mass="6779">MPYLDDTHPLVSQLKEDGKLVAPVGGKFYQDIIVYDRKTNTSKAVLPVMFVPMVGKAGFHD</sequence>
<dbReference type="Pfam" id="PF01135">
    <property type="entry name" value="PCMT"/>
    <property type="match status" value="1"/>
</dbReference>
<dbReference type="EMBL" id="BARW01034800">
    <property type="protein sequence ID" value="GAJ10242.1"/>
    <property type="molecule type" value="Genomic_DNA"/>
</dbReference>
<evidence type="ECO:0008006" key="2">
    <source>
        <dbReference type="Google" id="ProtNLM"/>
    </source>
</evidence>
<dbReference type="AlphaFoldDB" id="X1V351"/>
<protein>
    <recommendedName>
        <fullName evidence="2">Protein-L-isoaspartate O-methyltransferase</fullName>
    </recommendedName>
</protein>
<proteinExistence type="predicted"/>
<name>X1V351_9ZZZZ</name>